<dbReference type="AlphaFoldDB" id="A5G8A4"/>
<dbReference type="PROSITE" id="PS50929">
    <property type="entry name" value="ABC_TM1F"/>
    <property type="match status" value="1"/>
</dbReference>
<feature type="domain" description="ABC transmembrane type-1" evidence="11">
    <location>
        <begin position="20"/>
        <end position="303"/>
    </location>
</feature>
<dbReference type="FunFam" id="3.40.50.300:FF:000221">
    <property type="entry name" value="Multidrug ABC transporter ATP-binding protein"/>
    <property type="match status" value="1"/>
</dbReference>
<feature type="transmembrane region" description="Helical" evidence="9">
    <location>
        <begin position="55"/>
        <end position="76"/>
    </location>
</feature>
<dbReference type="Pfam" id="PF00664">
    <property type="entry name" value="ABC_membrane"/>
    <property type="match status" value="1"/>
</dbReference>
<dbReference type="OrthoDB" id="9760168at2"/>
<dbReference type="InterPro" id="IPR039421">
    <property type="entry name" value="Type_1_exporter"/>
</dbReference>
<dbReference type="SMART" id="SM00382">
    <property type="entry name" value="AAA"/>
    <property type="match status" value="1"/>
</dbReference>
<feature type="transmembrane region" description="Helical" evidence="9">
    <location>
        <begin position="158"/>
        <end position="178"/>
    </location>
</feature>
<dbReference type="STRING" id="351605.Gura_3873"/>
<keyword evidence="5" id="KW-0547">Nucleotide-binding</keyword>
<dbReference type="HOGENOM" id="CLU_000604_84_3_7"/>
<protein>
    <submittedName>
        <fullName evidence="12">ABC transporter related protein</fullName>
    </submittedName>
</protein>
<dbReference type="Pfam" id="PF00005">
    <property type="entry name" value="ABC_tran"/>
    <property type="match status" value="1"/>
</dbReference>
<organism evidence="12 13">
    <name type="scientific">Geotalea uraniireducens (strain Rf4)</name>
    <name type="common">Geobacter uraniireducens</name>
    <dbReference type="NCBI Taxonomy" id="351605"/>
    <lineage>
        <taxon>Bacteria</taxon>
        <taxon>Pseudomonadati</taxon>
        <taxon>Thermodesulfobacteriota</taxon>
        <taxon>Desulfuromonadia</taxon>
        <taxon>Geobacterales</taxon>
        <taxon>Geobacteraceae</taxon>
        <taxon>Geotalea</taxon>
    </lineage>
</organism>
<evidence type="ECO:0000313" key="13">
    <source>
        <dbReference type="Proteomes" id="UP000006695"/>
    </source>
</evidence>
<dbReference type="GO" id="GO:0016887">
    <property type="term" value="F:ATP hydrolysis activity"/>
    <property type="evidence" value="ECO:0007669"/>
    <property type="project" value="InterPro"/>
</dbReference>
<dbReference type="KEGG" id="gur:Gura_3873"/>
<keyword evidence="2" id="KW-0813">Transport</keyword>
<evidence type="ECO:0000256" key="3">
    <source>
        <dbReference type="ARBA" id="ARBA00022475"/>
    </source>
</evidence>
<dbReference type="SUPFAM" id="SSF52540">
    <property type="entry name" value="P-loop containing nucleoside triphosphate hydrolases"/>
    <property type="match status" value="1"/>
</dbReference>
<keyword evidence="3" id="KW-1003">Cell membrane</keyword>
<dbReference type="InterPro" id="IPR003593">
    <property type="entry name" value="AAA+_ATPase"/>
</dbReference>
<feature type="transmembrane region" description="Helical" evidence="9">
    <location>
        <begin position="243"/>
        <end position="262"/>
    </location>
</feature>
<accession>A5G8A4</accession>
<dbReference type="PROSITE" id="PS50893">
    <property type="entry name" value="ABC_TRANSPORTER_2"/>
    <property type="match status" value="1"/>
</dbReference>
<feature type="transmembrane region" description="Helical" evidence="9">
    <location>
        <begin position="130"/>
        <end position="152"/>
    </location>
</feature>
<dbReference type="CDD" id="cd18541">
    <property type="entry name" value="ABC_6TM_TmrB_like"/>
    <property type="match status" value="1"/>
</dbReference>
<gene>
    <name evidence="12" type="ordered locus">Gura_3873</name>
</gene>
<evidence type="ECO:0000256" key="5">
    <source>
        <dbReference type="ARBA" id="ARBA00022741"/>
    </source>
</evidence>
<dbReference type="Gene3D" id="3.40.50.300">
    <property type="entry name" value="P-loop containing nucleotide triphosphate hydrolases"/>
    <property type="match status" value="1"/>
</dbReference>
<reference evidence="12 13" key="1">
    <citation type="submission" date="2007-05" db="EMBL/GenBank/DDBJ databases">
        <title>Complete sequence of Geobacter uraniireducens Rf4.</title>
        <authorList>
            <consortium name="US DOE Joint Genome Institute"/>
            <person name="Copeland A."/>
            <person name="Lucas S."/>
            <person name="Lapidus A."/>
            <person name="Barry K."/>
            <person name="Detter J.C."/>
            <person name="Glavina del Rio T."/>
            <person name="Hammon N."/>
            <person name="Israni S."/>
            <person name="Dalin E."/>
            <person name="Tice H."/>
            <person name="Pitluck S."/>
            <person name="Chertkov O."/>
            <person name="Brettin T."/>
            <person name="Bruce D."/>
            <person name="Han C."/>
            <person name="Schmutz J."/>
            <person name="Larimer F."/>
            <person name="Land M."/>
            <person name="Hauser L."/>
            <person name="Kyrpides N."/>
            <person name="Mikhailova N."/>
            <person name="Shelobolina E."/>
            <person name="Aklujkar M."/>
            <person name="Lovley D."/>
            <person name="Richardson P."/>
        </authorList>
    </citation>
    <scope>NUCLEOTIDE SEQUENCE [LARGE SCALE GENOMIC DNA]</scope>
    <source>
        <strain evidence="12 13">Rf4</strain>
    </source>
</reference>
<dbReference type="RefSeq" id="WP_011940668.1">
    <property type="nucleotide sequence ID" value="NC_009483.1"/>
</dbReference>
<dbReference type="GO" id="GO:0015421">
    <property type="term" value="F:ABC-type oligopeptide transporter activity"/>
    <property type="evidence" value="ECO:0007669"/>
    <property type="project" value="TreeGrafter"/>
</dbReference>
<dbReference type="InterPro" id="IPR011527">
    <property type="entry name" value="ABC1_TM_dom"/>
</dbReference>
<comment type="subcellular location">
    <subcellularLocation>
        <location evidence="1">Cell membrane</location>
        <topology evidence="1">Multi-pass membrane protein</topology>
    </subcellularLocation>
</comment>
<evidence type="ECO:0000256" key="6">
    <source>
        <dbReference type="ARBA" id="ARBA00022840"/>
    </source>
</evidence>
<evidence type="ECO:0000256" key="9">
    <source>
        <dbReference type="SAM" id="Phobius"/>
    </source>
</evidence>
<feature type="transmembrane region" description="Helical" evidence="9">
    <location>
        <begin position="16"/>
        <end position="35"/>
    </location>
</feature>
<dbReference type="PANTHER" id="PTHR43394">
    <property type="entry name" value="ATP-DEPENDENT PERMEASE MDL1, MITOCHONDRIAL"/>
    <property type="match status" value="1"/>
</dbReference>
<sequence>MSGWRIMLSYIYRHRLVYCIAVIIIATSSLLSVFIPRVLGRFADRLQHGNLSIEDTASCAGVLILLGLGRVTAAWTGRTLSHRRGRILTYDLRRDLLQKWGTLSPAYYHGHSTGELLSHALSDVEVIREFATMGINQAAAGLTMLTAVLYMMVVHGDWRLTVVGLGPLFIIPVLVRYLGPKIRTQSTHCQEALGSMAQTVEEVIGGIRAVKAFGNERVVIGQFEQKVDTIVAEKIRFVRNSSLFGALVPLMANLGFIGVLGYGGFLTITKVITIGDYVAFTLYIALLRNPLEHLGQVLNVIQRASASLNRISELMQVVPAVRDRQGALLDRPLQGTLSVNGLTFRYPGTERDVLTDISFHVKRGKTLGIIGPMGSGKTTLADLLLRLYDPPEGTVFIDGADILQYPLARLRQGMAYVPQDGFLFSTTLNENIGFSDEAPDLERVKNAARITAVYENIERFPEGFATEVGERGVRLSGGQKQRVAIARIIYKDAPIQILDDSLSAIDTNTERQILRNMGDKGRLKARLSCKDKKTTIIISHRLSSVQQADEILVLDEGRIVERGDHAGLIKAGGPYAGLWQMQAGLTEEGSPGRPGLTDDEAFIPPGLTEGLAAMQAGLTEEVA</sequence>
<keyword evidence="13" id="KW-1185">Reference proteome</keyword>
<dbReference type="SUPFAM" id="SSF90123">
    <property type="entry name" value="ABC transporter transmembrane region"/>
    <property type="match status" value="1"/>
</dbReference>
<dbReference type="PROSITE" id="PS00211">
    <property type="entry name" value="ABC_TRANSPORTER_1"/>
    <property type="match status" value="1"/>
</dbReference>
<dbReference type="InterPro" id="IPR027417">
    <property type="entry name" value="P-loop_NTPase"/>
</dbReference>
<dbReference type="InterPro" id="IPR017871">
    <property type="entry name" value="ABC_transporter-like_CS"/>
</dbReference>
<feature type="domain" description="ABC transporter" evidence="10">
    <location>
        <begin position="337"/>
        <end position="581"/>
    </location>
</feature>
<dbReference type="GO" id="GO:0005886">
    <property type="term" value="C:plasma membrane"/>
    <property type="evidence" value="ECO:0007669"/>
    <property type="project" value="UniProtKB-SubCell"/>
</dbReference>
<dbReference type="PANTHER" id="PTHR43394:SF1">
    <property type="entry name" value="ATP-BINDING CASSETTE SUB-FAMILY B MEMBER 10, MITOCHONDRIAL"/>
    <property type="match status" value="1"/>
</dbReference>
<keyword evidence="4 9" id="KW-0812">Transmembrane</keyword>
<evidence type="ECO:0000259" key="10">
    <source>
        <dbReference type="PROSITE" id="PS50893"/>
    </source>
</evidence>
<name>A5G8A4_GEOUR</name>
<keyword evidence="7 9" id="KW-1133">Transmembrane helix</keyword>
<evidence type="ECO:0000256" key="2">
    <source>
        <dbReference type="ARBA" id="ARBA00022448"/>
    </source>
</evidence>
<evidence type="ECO:0000313" key="12">
    <source>
        <dbReference type="EMBL" id="ABQ28022.1"/>
    </source>
</evidence>
<evidence type="ECO:0000256" key="4">
    <source>
        <dbReference type="ARBA" id="ARBA00022692"/>
    </source>
</evidence>
<proteinExistence type="predicted"/>
<keyword evidence="6" id="KW-0067">ATP-binding</keyword>
<dbReference type="InterPro" id="IPR003439">
    <property type="entry name" value="ABC_transporter-like_ATP-bd"/>
</dbReference>
<dbReference type="EMBL" id="CP000698">
    <property type="protein sequence ID" value="ABQ28022.1"/>
    <property type="molecule type" value="Genomic_DNA"/>
</dbReference>
<keyword evidence="8 9" id="KW-0472">Membrane</keyword>
<dbReference type="Proteomes" id="UP000006695">
    <property type="component" value="Chromosome"/>
</dbReference>
<evidence type="ECO:0000259" key="11">
    <source>
        <dbReference type="PROSITE" id="PS50929"/>
    </source>
</evidence>
<dbReference type="InterPro" id="IPR036640">
    <property type="entry name" value="ABC1_TM_sf"/>
</dbReference>
<evidence type="ECO:0000256" key="1">
    <source>
        <dbReference type="ARBA" id="ARBA00004651"/>
    </source>
</evidence>
<evidence type="ECO:0000256" key="7">
    <source>
        <dbReference type="ARBA" id="ARBA00022989"/>
    </source>
</evidence>
<dbReference type="GO" id="GO:0005524">
    <property type="term" value="F:ATP binding"/>
    <property type="evidence" value="ECO:0007669"/>
    <property type="project" value="UniProtKB-KW"/>
</dbReference>
<evidence type="ECO:0000256" key="8">
    <source>
        <dbReference type="ARBA" id="ARBA00023136"/>
    </source>
</evidence>
<dbReference type="Gene3D" id="1.20.1560.10">
    <property type="entry name" value="ABC transporter type 1, transmembrane domain"/>
    <property type="match status" value="1"/>
</dbReference>